<dbReference type="InterPro" id="IPR036890">
    <property type="entry name" value="HATPase_C_sf"/>
</dbReference>
<keyword evidence="5" id="KW-0418">Kinase</keyword>
<feature type="compositionally biased region" description="Polar residues" evidence="6">
    <location>
        <begin position="375"/>
        <end position="386"/>
    </location>
</feature>
<dbReference type="PANTHER" id="PTHR45436">
    <property type="entry name" value="SENSOR HISTIDINE KINASE YKOH"/>
    <property type="match status" value="1"/>
</dbReference>
<comment type="catalytic activity">
    <reaction evidence="1">
        <text>ATP + protein L-histidine = ADP + protein N-phospho-L-histidine.</text>
        <dbReference type="EC" id="2.7.13.3"/>
    </reaction>
</comment>
<keyword evidence="9" id="KW-1185">Reference proteome</keyword>
<name>A0A4S8PDU2_9ACTN</name>
<evidence type="ECO:0000313" key="9">
    <source>
        <dbReference type="Proteomes" id="UP000305792"/>
    </source>
</evidence>
<evidence type="ECO:0000313" key="8">
    <source>
        <dbReference type="EMBL" id="THV27725.1"/>
    </source>
</evidence>
<gene>
    <name evidence="8" type="ORF">E9998_14655</name>
</gene>
<dbReference type="GO" id="GO:0000160">
    <property type="term" value="P:phosphorelay signal transduction system"/>
    <property type="evidence" value="ECO:0007669"/>
    <property type="project" value="TreeGrafter"/>
</dbReference>
<dbReference type="EC" id="2.7.13.3" evidence="2"/>
<dbReference type="Gene3D" id="3.30.565.10">
    <property type="entry name" value="Histidine kinase-like ATPase, C-terminal domain"/>
    <property type="match status" value="1"/>
</dbReference>
<keyword evidence="4" id="KW-0808">Transferase</keyword>
<sequence length="386" mass="41679">MAPVPLEAPAPAPIAAAAQSARTDDGEPGVGIFVNRARRLQVLAHREIVELDFLERQVEDPDLLKGLFSVDHLATRVRRHAENLAVLGGGPSHRQWSRPVNVYEALRSSVAEVEHYARVKLVRPVDGTLKGHAVADFIHLVAELIENATLFSPPSTQVLIRVAQVRTGMAVEVEDRGLGMAQEDREFYNGVLSTPAEVDLEALLADGRIGLYVVSQLARRHKFVVQLQSNIFGGTQAVVVVPEEVLGGGRSVNEPKESAPKPRKPAAETGPQLPSVQLTSTGQHARPQPVAGRGAHPPRQAVAAIEPVRTVEPPRSESDDRPALPKRARQTHLAPQLRDASQQGGTGSEAGHDPGLMKAFQQGQHRAQDDPIPNPDSSTPYQDEEA</sequence>
<feature type="compositionally biased region" description="Basic and acidic residues" evidence="6">
    <location>
        <begin position="312"/>
        <end position="323"/>
    </location>
</feature>
<accession>A0A4S8PDU2</accession>
<keyword evidence="3" id="KW-0597">Phosphoprotein</keyword>
<comment type="caution">
    <text evidence="8">The sequence shown here is derived from an EMBL/GenBank/DDBJ whole genome shotgun (WGS) entry which is preliminary data.</text>
</comment>
<protein>
    <recommendedName>
        <fullName evidence="2">histidine kinase</fullName>
        <ecNumber evidence="2">2.7.13.3</ecNumber>
    </recommendedName>
</protein>
<dbReference type="OrthoDB" id="4652229at2"/>
<evidence type="ECO:0000256" key="3">
    <source>
        <dbReference type="ARBA" id="ARBA00022553"/>
    </source>
</evidence>
<dbReference type="InterPro" id="IPR003594">
    <property type="entry name" value="HATPase_dom"/>
</dbReference>
<evidence type="ECO:0000256" key="1">
    <source>
        <dbReference type="ARBA" id="ARBA00000085"/>
    </source>
</evidence>
<organism evidence="8 9">
    <name type="scientific">Glycomyces paridis</name>
    <dbReference type="NCBI Taxonomy" id="2126555"/>
    <lineage>
        <taxon>Bacteria</taxon>
        <taxon>Bacillati</taxon>
        <taxon>Actinomycetota</taxon>
        <taxon>Actinomycetes</taxon>
        <taxon>Glycomycetales</taxon>
        <taxon>Glycomycetaceae</taxon>
        <taxon>Glycomyces</taxon>
    </lineage>
</organism>
<dbReference type="AlphaFoldDB" id="A0A4S8PDU2"/>
<evidence type="ECO:0000256" key="2">
    <source>
        <dbReference type="ARBA" id="ARBA00012438"/>
    </source>
</evidence>
<evidence type="ECO:0000256" key="5">
    <source>
        <dbReference type="ARBA" id="ARBA00022777"/>
    </source>
</evidence>
<feature type="domain" description="Histidine kinase/HSP90-like ATPase" evidence="7">
    <location>
        <begin position="132"/>
        <end position="245"/>
    </location>
</feature>
<feature type="region of interest" description="Disordered" evidence="6">
    <location>
        <begin position="248"/>
        <end position="386"/>
    </location>
</feature>
<dbReference type="Proteomes" id="UP000305792">
    <property type="component" value="Unassembled WGS sequence"/>
</dbReference>
<proteinExistence type="predicted"/>
<dbReference type="InterPro" id="IPR050428">
    <property type="entry name" value="TCS_sensor_his_kinase"/>
</dbReference>
<dbReference type="SMART" id="SM00387">
    <property type="entry name" value="HATPase_c"/>
    <property type="match status" value="1"/>
</dbReference>
<evidence type="ECO:0000256" key="4">
    <source>
        <dbReference type="ARBA" id="ARBA00022679"/>
    </source>
</evidence>
<reference evidence="8 9" key="1">
    <citation type="journal article" date="2018" name="Int. J. Syst. Evol. Microbiol.">
        <title>Glycomyces paridis sp. nov., isolated from the medicinal plant Paris polyphylla.</title>
        <authorList>
            <person name="Fang X.M."/>
            <person name="Bai J.L."/>
            <person name="Su J."/>
            <person name="Zhao L.L."/>
            <person name="Liu H.Y."/>
            <person name="Ma B.P."/>
            <person name="Zhang Y.Q."/>
            <person name="Yu L.Y."/>
        </authorList>
    </citation>
    <scope>NUCLEOTIDE SEQUENCE [LARGE SCALE GENOMIC DNA]</scope>
    <source>
        <strain evidence="8 9">CPCC 204357</strain>
    </source>
</reference>
<dbReference type="SUPFAM" id="SSF55874">
    <property type="entry name" value="ATPase domain of HSP90 chaperone/DNA topoisomerase II/histidine kinase"/>
    <property type="match status" value="1"/>
</dbReference>
<feature type="compositionally biased region" description="Polar residues" evidence="6">
    <location>
        <begin position="272"/>
        <end position="283"/>
    </location>
</feature>
<dbReference type="GO" id="GO:0004673">
    <property type="term" value="F:protein histidine kinase activity"/>
    <property type="evidence" value="ECO:0007669"/>
    <property type="project" value="UniProtKB-EC"/>
</dbReference>
<dbReference type="GO" id="GO:0005886">
    <property type="term" value="C:plasma membrane"/>
    <property type="evidence" value="ECO:0007669"/>
    <property type="project" value="TreeGrafter"/>
</dbReference>
<evidence type="ECO:0000259" key="7">
    <source>
        <dbReference type="SMART" id="SM00387"/>
    </source>
</evidence>
<evidence type="ECO:0000256" key="6">
    <source>
        <dbReference type="SAM" id="MobiDB-lite"/>
    </source>
</evidence>
<dbReference type="Pfam" id="PF02518">
    <property type="entry name" value="HATPase_c"/>
    <property type="match status" value="1"/>
</dbReference>
<dbReference type="PANTHER" id="PTHR45436:SF5">
    <property type="entry name" value="SENSOR HISTIDINE KINASE TRCS"/>
    <property type="match status" value="1"/>
</dbReference>
<dbReference type="EMBL" id="STGX01000010">
    <property type="protein sequence ID" value="THV27725.1"/>
    <property type="molecule type" value="Genomic_DNA"/>
</dbReference>